<dbReference type="STRING" id="573024.SAMN05216208_2927"/>
<dbReference type="PROSITE" id="PS51318">
    <property type="entry name" value="TAT"/>
    <property type="match status" value="1"/>
</dbReference>
<dbReference type="AlphaFoldDB" id="A0A1N7H2S9"/>
<dbReference type="InterPro" id="IPR036866">
    <property type="entry name" value="RibonucZ/Hydroxyglut_hydro"/>
</dbReference>
<reference evidence="7 8" key="1">
    <citation type="submission" date="2017-01" db="EMBL/GenBank/DDBJ databases">
        <authorList>
            <person name="Mah S.A."/>
            <person name="Swanson W.J."/>
            <person name="Moy G.W."/>
            <person name="Vacquier V.D."/>
        </authorList>
    </citation>
    <scope>NUCLEOTIDE SEQUENCE [LARGE SCALE GENOMIC DNA]</scope>
    <source>
        <strain evidence="7 8">DSM 29590</strain>
    </source>
</reference>
<evidence type="ECO:0000256" key="5">
    <source>
        <dbReference type="SAM" id="SignalP"/>
    </source>
</evidence>
<keyword evidence="3" id="KW-0378">Hydrolase</keyword>
<evidence type="ECO:0000256" key="4">
    <source>
        <dbReference type="ARBA" id="ARBA00022833"/>
    </source>
</evidence>
<dbReference type="Proteomes" id="UP000186019">
    <property type="component" value="Unassembled WGS sequence"/>
</dbReference>
<feature type="domain" description="Metallo-beta-lactamase" evidence="6">
    <location>
        <begin position="91"/>
        <end position="276"/>
    </location>
</feature>
<keyword evidence="4" id="KW-0862">Zinc</keyword>
<keyword evidence="5" id="KW-0732">Signal</keyword>
<organism evidence="7 8">
    <name type="scientific">Roseovarius nanhaiticus</name>
    <dbReference type="NCBI Taxonomy" id="573024"/>
    <lineage>
        <taxon>Bacteria</taxon>
        <taxon>Pseudomonadati</taxon>
        <taxon>Pseudomonadota</taxon>
        <taxon>Alphaproteobacteria</taxon>
        <taxon>Rhodobacterales</taxon>
        <taxon>Roseobacteraceae</taxon>
        <taxon>Roseovarius</taxon>
    </lineage>
</organism>
<dbReference type="Pfam" id="PF00753">
    <property type="entry name" value="Lactamase_B"/>
    <property type="match status" value="1"/>
</dbReference>
<dbReference type="SUPFAM" id="SSF56281">
    <property type="entry name" value="Metallo-hydrolase/oxidoreductase"/>
    <property type="match status" value="1"/>
</dbReference>
<gene>
    <name evidence="7" type="ORF">SAMN05421666_2392</name>
</gene>
<evidence type="ECO:0000256" key="3">
    <source>
        <dbReference type="ARBA" id="ARBA00022801"/>
    </source>
</evidence>
<evidence type="ECO:0000313" key="7">
    <source>
        <dbReference type="EMBL" id="SIS18998.1"/>
    </source>
</evidence>
<dbReference type="EMBL" id="FTNV01000002">
    <property type="protein sequence ID" value="SIS18998.1"/>
    <property type="molecule type" value="Genomic_DNA"/>
</dbReference>
<keyword evidence="8" id="KW-1185">Reference proteome</keyword>
<dbReference type="OrthoDB" id="9773738at2"/>
<name>A0A1N7H2S9_9RHOB</name>
<feature type="chain" id="PRO_5009942336" evidence="5">
    <location>
        <begin position="27"/>
        <end position="303"/>
    </location>
</feature>
<dbReference type="InterPro" id="IPR006311">
    <property type="entry name" value="TAT_signal"/>
</dbReference>
<comment type="similarity">
    <text evidence="1">Belongs to the metallo-beta-lactamase superfamily.</text>
</comment>
<sequence length="303" mass="32293">MSTSHITRRTLLGAAAALPLAHAAKAAAPMMGASAAIHRRVALGGFEVTTLLSGSMPRDDPHSIFGLDVDAETFSQVANDALLPTDKAQFFFTPTLVNTGKELVLFDTGLNPEGITAALEAAGYTADQVDIVVLTHMHGDHIGGLSGDNGTTFANARYIAGAVEYDHWAAAGNDGFDSKVRPLAEQTTMIAPGEDAASGITAVEAFGHTPGHMAYRIESEGKSLLIAADFANHPVFSLEQPDWEVKFDMDKPAAAATRRKLLDMLVAERMPFIGYHMPFPAMGFVEARGDGYGYVPESYQLRL</sequence>
<dbReference type="CDD" id="cd07720">
    <property type="entry name" value="OPHC2-like_MBL-fold"/>
    <property type="match status" value="1"/>
</dbReference>
<evidence type="ECO:0000256" key="2">
    <source>
        <dbReference type="ARBA" id="ARBA00022723"/>
    </source>
</evidence>
<dbReference type="InterPro" id="IPR051013">
    <property type="entry name" value="MBL_superfamily_lactonases"/>
</dbReference>
<dbReference type="SMART" id="SM00849">
    <property type="entry name" value="Lactamase_B"/>
    <property type="match status" value="1"/>
</dbReference>
<protein>
    <submittedName>
        <fullName evidence="7">Glyoxylase, beta-lactamase superfamily II</fullName>
    </submittedName>
</protein>
<evidence type="ECO:0000259" key="6">
    <source>
        <dbReference type="SMART" id="SM00849"/>
    </source>
</evidence>
<dbReference type="Gene3D" id="3.60.15.10">
    <property type="entry name" value="Ribonuclease Z/Hydroxyacylglutathione hydrolase-like"/>
    <property type="match status" value="1"/>
</dbReference>
<proteinExistence type="inferred from homology"/>
<evidence type="ECO:0000256" key="1">
    <source>
        <dbReference type="ARBA" id="ARBA00007749"/>
    </source>
</evidence>
<accession>A0A1N7H2S9</accession>
<dbReference type="GO" id="GO:0046872">
    <property type="term" value="F:metal ion binding"/>
    <property type="evidence" value="ECO:0007669"/>
    <property type="project" value="UniProtKB-KW"/>
</dbReference>
<dbReference type="PANTHER" id="PTHR42978">
    <property type="entry name" value="QUORUM-QUENCHING LACTONASE YTNP-RELATED-RELATED"/>
    <property type="match status" value="1"/>
</dbReference>
<feature type="signal peptide" evidence="5">
    <location>
        <begin position="1"/>
        <end position="26"/>
    </location>
</feature>
<dbReference type="PANTHER" id="PTHR42978:SF6">
    <property type="entry name" value="QUORUM-QUENCHING LACTONASE YTNP-RELATED"/>
    <property type="match status" value="1"/>
</dbReference>
<dbReference type="InterPro" id="IPR001279">
    <property type="entry name" value="Metallo-B-lactamas"/>
</dbReference>
<dbReference type="GO" id="GO:0016787">
    <property type="term" value="F:hydrolase activity"/>
    <property type="evidence" value="ECO:0007669"/>
    <property type="project" value="UniProtKB-KW"/>
</dbReference>
<keyword evidence="2" id="KW-0479">Metal-binding</keyword>
<evidence type="ECO:0000313" key="8">
    <source>
        <dbReference type="Proteomes" id="UP000186019"/>
    </source>
</evidence>